<accession>A0AAW0C4S8</accession>
<dbReference type="Proteomes" id="UP001383192">
    <property type="component" value="Unassembled WGS sequence"/>
</dbReference>
<keyword evidence="13" id="KW-1185">Reference proteome</keyword>
<organism evidence="12 13">
    <name type="scientific">Paramarasmius palmivorus</name>
    <dbReference type="NCBI Taxonomy" id="297713"/>
    <lineage>
        <taxon>Eukaryota</taxon>
        <taxon>Fungi</taxon>
        <taxon>Dikarya</taxon>
        <taxon>Basidiomycota</taxon>
        <taxon>Agaricomycotina</taxon>
        <taxon>Agaricomycetes</taxon>
        <taxon>Agaricomycetidae</taxon>
        <taxon>Agaricales</taxon>
        <taxon>Marasmiineae</taxon>
        <taxon>Marasmiaceae</taxon>
        <taxon>Paramarasmius</taxon>
    </lineage>
</organism>
<evidence type="ECO:0000259" key="11">
    <source>
        <dbReference type="Pfam" id="PF21105"/>
    </source>
</evidence>
<dbReference type="NCBIfam" id="TIGR01413">
    <property type="entry name" value="Dyp_perox_fam"/>
    <property type="match status" value="1"/>
</dbReference>
<evidence type="ECO:0000256" key="9">
    <source>
        <dbReference type="SAM" id="SignalP"/>
    </source>
</evidence>
<dbReference type="GO" id="GO:0046872">
    <property type="term" value="F:metal ion binding"/>
    <property type="evidence" value="ECO:0007669"/>
    <property type="project" value="UniProtKB-KW"/>
</dbReference>
<dbReference type="SUPFAM" id="SSF54909">
    <property type="entry name" value="Dimeric alpha+beta barrel"/>
    <property type="match status" value="1"/>
</dbReference>
<feature type="chain" id="PRO_5043575445" evidence="9">
    <location>
        <begin position="20"/>
        <end position="505"/>
    </location>
</feature>
<evidence type="ECO:0000256" key="8">
    <source>
        <dbReference type="ARBA" id="ARBA00025737"/>
    </source>
</evidence>
<keyword evidence="3" id="KW-0349">Heme</keyword>
<dbReference type="InterPro" id="IPR049509">
    <property type="entry name" value="DyP_N"/>
</dbReference>
<dbReference type="PANTHER" id="PTHR30521">
    <property type="entry name" value="DEFERROCHELATASE/PEROXIDASE"/>
    <property type="match status" value="1"/>
</dbReference>
<evidence type="ECO:0000313" key="12">
    <source>
        <dbReference type="EMBL" id="KAK7033639.1"/>
    </source>
</evidence>
<keyword evidence="6" id="KW-0560">Oxidoreductase</keyword>
<dbReference type="InterPro" id="IPR011008">
    <property type="entry name" value="Dimeric_a/b-barrel"/>
</dbReference>
<comment type="cofactor">
    <cofactor evidence="1">
        <name>heme b</name>
        <dbReference type="ChEBI" id="CHEBI:60344"/>
    </cofactor>
</comment>
<dbReference type="AlphaFoldDB" id="A0AAW0C4S8"/>
<dbReference type="GO" id="GO:0005829">
    <property type="term" value="C:cytosol"/>
    <property type="evidence" value="ECO:0007669"/>
    <property type="project" value="TreeGrafter"/>
</dbReference>
<dbReference type="Pfam" id="PF20628">
    <property type="entry name" value="Dyp_perox_C"/>
    <property type="match status" value="1"/>
</dbReference>
<keyword evidence="7" id="KW-0408">Iron</keyword>
<comment type="similarity">
    <text evidence="8">Belongs to the DyP-type peroxidase family.</text>
</comment>
<evidence type="ECO:0000256" key="7">
    <source>
        <dbReference type="ARBA" id="ARBA00023004"/>
    </source>
</evidence>
<feature type="domain" description="Dyp-type peroxidase C-terminal" evidence="10">
    <location>
        <begin position="258"/>
        <end position="433"/>
    </location>
</feature>
<evidence type="ECO:0000256" key="4">
    <source>
        <dbReference type="ARBA" id="ARBA00022723"/>
    </source>
</evidence>
<dbReference type="InterPro" id="IPR006314">
    <property type="entry name" value="Dyp_peroxidase"/>
</dbReference>
<feature type="domain" description="DyP dimeric alpha+beta barrel" evidence="11">
    <location>
        <begin position="60"/>
        <end position="208"/>
    </location>
</feature>
<evidence type="ECO:0000256" key="3">
    <source>
        <dbReference type="ARBA" id="ARBA00022617"/>
    </source>
</evidence>
<gene>
    <name evidence="12" type="primary">DyP1_3</name>
    <name evidence="12" type="ORF">VNI00_012639</name>
</gene>
<keyword evidence="2 12" id="KW-0575">Peroxidase</keyword>
<evidence type="ECO:0000259" key="10">
    <source>
        <dbReference type="Pfam" id="PF20628"/>
    </source>
</evidence>
<dbReference type="PANTHER" id="PTHR30521:SF4">
    <property type="entry name" value="DEFERROCHELATASE"/>
    <property type="match status" value="1"/>
</dbReference>
<sequence>MRLSFVTVAIGLCTSVAAGASRVKPRRTSSILIDPDAQPKLPTANEAKVAAASEGLNLDDIQGDVLVGMKKDKELFFFFGIQDAAAFKSKLASDIHGLITSTTQLLDVALQPITAVNIAFSQSGLTTLGNTDNLNDNAFRQGQSVSANSLGDPGTGNWVQGFVGTSIHGVFLIASDTQDNVDAELANIKNILGNSIVEIHSLQGAARPGSEKGHEHFGYMDGISQPAVQGFVQNPLPGQTPIPAGVILTGEDGDSTTRPAWAKGGSFLAFRQLQQLVPEFSKFVTDNALSVPGLSAQENADLLGARMVGRWKSGAPIDLAPLRDDPVLAADPNRNNDFTYDHPDLAGFTFSTNQTLCPFGAHTRKTNPRAHLPTNTRNHIIRAGIPYGPEVTDAEATAQASSKSADLERGLAFVSYQSNIASGFAFIQQVWVDNSNFPVFTTPILAIRYKYSTYRLSYAAFIYSIGVDPIIGALNGQPRTVTGYDPLNVQKPFVLNNGKDTLQTA</sequence>
<evidence type="ECO:0000256" key="1">
    <source>
        <dbReference type="ARBA" id="ARBA00001970"/>
    </source>
</evidence>
<reference evidence="12 13" key="1">
    <citation type="submission" date="2024-01" db="EMBL/GenBank/DDBJ databases">
        <title>A draft genome for a cacao thread blight-causing isolate of Paramarasmius palmivorus.</title>
        <authorList>
            <person name="Baruah I.K."/>
            <person name="Bukari Y."/>
            <person name="Amoako-Attah I."/>
            <person name="Meinhardt L.W."/>
            <person name="Bailey B.A."/>
            <person name="Cohen S.P."/>
        </authorList>
    </citation>
    <scope>NUCLEOTIDE SEQUENCE [LARGE SCALE GENOMIC DNA]</scope>
    <source>
        <strain evidence="12 13">GH-12</strain>
    </source>
</reference>
<dbReference type="Pfam" id="PF21105">
    <property type="entry name" value="DyP_N"/>
    <property type="match status" value="1"/>
</dbReference>
<evidence type="ECO:0000256" key="5">
    <source>
        <dbReference type="ARBA" id="ARBA00022729"/>
    </source>
</evidence>
<feature type="signal peptide" evidence="9">
    <location>
        <begin position="1"/>
        <end position="19"/>
    </location>
</feature>
<dbReference type="GO" id="GO:0020037">
    <property type="term" value="F:heme binding"/>
    <property type="evidence" value="ECO:0007669"/>
    <property type="project" value="InterPro"/>
</dbReference>
<evidence type="ECO:0000256" key="6">
    <source>
        <dbReference type="ARBA" id="ARBA00023002"/>
    </source>
</evidence>
<keyword evidence="5 9" id="KW-0732">Signal</keyword>
<comment type="caution">
    <text evidence="12">The sequence shown here is derived from an EMBL/GenBank/DDBJ whole genome shotgun (WGS) entry which is preliminary data.</text>
</comment>
<keyword evidence="4" id="KW-0479">Metal-binding</keyword>
<evidence type="ECO:0000256" key="2">
    <source>
        <dbReference type="ARBA" id="ARBA00022559"/>
    </source>
</evidence>
<protein>
    <submittedName>
        <fullName evidence="12">Dye-decolorizing heme-containing peroxidase</fullName>
    </submittedName>
</protein>
<dbReference type="EMBL" id="JAYKXP010000060">
    <property type="protein sequence ID" value="KAK7033639.1"/>
    <property type="molecule type" value="Genomic_DNA"/>
</dbReference>
<dbReference type="GO" id="GO:0004601">
    <property type="term" value="F:peroxidase activity"/>
    <property type="evidence" value="ECO:0007669"/>
    <property type="project" value="UniProtKB-KW"/>
</dbReference>
<evidence type="ECO:0000313" key="13">
    <source>
        <dbReference type="Proteomes" id="UP001383192"/>
    </source>
</evidence>
<name>A0AAW0C4S8_9AGAR</name>
<dbReference type="InterPro" id="IPR048328">
    <property type="entry name" value="Dyp_perox_C"/>
</dbReference>
<proteinExistence type="inferred from homology"/>
<dbReference type="PROSITE" id="PS51404">
    <property type="entry name" value="DYP_PEROXIDASE"/>
    <property type="match status" value="1"/>
</dbReference>